<name>A0A1H4NCA9_9BRAD</name>
<evidence type="ECO:0000313" key="2">
    <source>
        <dbReference type="Proteomes" id="UP000198992"/>
    </source>
</evidence>
<dbReference type="AlphaFoldDB" id="A0A1H4NCA9"/>
<gene>
    <name evidence="1" type="ORF">SAMN05444164_0572</name>
</gene>
<organism evidence="1 2">
    <name type="scientific">Bradyrhizobium erythrophlei</name>
    <dbReference type="NCBI Taxonomy" id="1437360"/>
    <lineage>
        <taxon>Bacteria</taxon>
        <taxon>Pseudomonadati</taxon>
        <taxon>Pseudomonadota</taxon>
        <taxon>Alphaproteobacteria</taxon>
        <taxon>Hyphomicrobiales</taxon>
        <taxon>Nitrobacteraceae</taxon>
        <taxon>Bradyrhizobium</taxon>
    </lineage>
</organism>
<protein>
    <submittedName>
        <fullName evidence="1">Uncharacterized protein</fullName>
    </submittedName>
</protein>
<dbReference type="Proteomes" id="UP000198992">
    <property type="component" value="Unassembled WGS sequence"/>
</dbReference>
<dbReference type="EMBL" id="FNTH01000001">
    <property type="protein sequence ID" value="SEB92252.1"/>
    <property type="molecule type" value="Genomic_DNA"/>
</dbReference>
<sequence>MPLYTYVASYRGSTCAVQGSYSNYKGFAPQALAQIPDGALPGLTPAIRKDLAKAWGEWEQVPELSRVWRISFKVGDHEMIVYAVETRS</sequence>
<accession>A0A1H4NCA9</accession>
<proteinExistence type="predicted"/>
<evidence type="ECO:0000313" key="1">
    <source>
        <dbReference type="EMBL" id="SEB92252.1"/>
    </source>
</evidence>
<reference evidence="1 2" key="1">
    <citation type="submission" date="2016-10" db="EMBL/GenBank/DDBJ databases">
        <authorList>
            <person name="de Groot N.N."/>
        </authorList>
    </citation>
    <scope>NUCLEOTIDE SEQUENCE [LARGE SCALE GENOMIC DNA]</scope>
    <source>
        <strain evidence="1 2">MT12</strain>
    </source>
</reference>